<feature type="transmembrane region" description="Helical" evidence="2">
    <location>
        <begin position="12"/>
        <end position="32"/>
    </location>
</feature>
<dbReference type="EMBL" id="BAAADD010000002">
    <property type="protein sequence ID" value="GAA0563338.1"/>
    <property type="molecule type" value="Genomic_DNA"/>
</dbReference>
<evidence type="ECO:0000256" key="2">
    <source>
        <dbReference type="SAM" id="Phobius"/>
    </source>
</evidence>
<keyword evidence="2" id="KW-1133">Transmembrane helix</keyword>
<feature type="transmembrane region" description="Helical" evidence="2">
    <location>
        <begin position="44"/>
        <end position="66"/>
    </location>
</feature>
<protein>
    <submittedName>
        <fullName evidence="3">Uncharacterized protein</fullName>
    </submittedName>
</protein>
<evidence type="ECO:0000313" key="3">
    <source>
        <dbReference type="EMBL" id="GAA0563338.1"/>
    </source>
</evidence>
<organism evidence="3 4">
    <name type="scientific">Rhizomicrobium electricum</name>
    <dbReference type="NCBI Taxonomy" id="480070"/>
    <lineage>
        <taxon>Bacteria</taxon>
        <taxon>Pseudomonadati</taxon>
        <taxon>Pseudomonadota</taxon>
        <taxon>Alphaproteobacteria</taxon>
        <taxon>Micropepsales</taxon>
        <taxon>Micropepsaceae</taxon>
        <taxon>Rhizomicrobium</taxon>
    </lineage>
</organism>
<keyword evidence="4" id="KW-1185">Reference proteome</keyword>
<keyword evidence="2" id="KW-0812">Transmembrane</keyword>
<gene>
    <name evidence="3" type="ORF">GCM10008942_09720</name>
</gene>
<keyword evidence="2" id="KW-0472">Membrane</keyword>
<reference evidence="3 4" key="1">
    <citation type="journal article" date="2019" name="Int. J. Syst. Evol. Microbiol.">
        <title>The Global Catalogue of Microorganisms (GCM) 10K type strain sequencing project: providing services to taxonomists for standard genome sequencing and annotation.</title>
        <authorList>
            <consortium name="The Broad Institute Genomics Platform"/>
            <consortium name="The Broad Institute Genome Sequencing Center for Infectious Disease"/>
            <person name="Wu L."/>
            <person name="Ma J."/>
        </authorList>
    </citation>
    <scope>NUCLEOTIDE SEQUENCE [LARGE SCALE GENOMIC DNA]</scope>
    <source>
        <strain evidence="3 4">JCM 15089</strain>
    </source>
</reference>
<name>A0ABN1EBZ3_9PROT</name>
<accession>A0ABN1EBZ3</accession>
<proteinExistence type="predicted"/>
<evidence type="ECO:0000256" key="1">
    <source>
        <dbReference type="SAM" id="MobiDB-lite"/>
    </source>
</evidence>
<feature type="region of interest" description="Disordered" evidence="1">
    <location>
        <begin position="102"/>
        <end position="131"/>
    </location>
</feature>
<dbReference type="Proteomes" id="UP001499951">
    <property type="component" value="Unassembled WGS sequence"/>
</dbReference>
<evidence type="ECO:0000313" key="4">
    <source>
        <dbReference type="Proteomes" id="UP001499951"/>
    </source>
</evidence>
<comment type="caution">
    <text evidence="3">The sequence shown here is derived from an EMBL/GenBank/DDBJ whole genome shotgun (WGS) entry which is preliminary data.</text>
</comment>
<sequence length="131" mass="13976">MEAGVRDLKSFFGVGSALLPILYCAGLLYYFLDLSGSVQEAEEVGLGPTVLGLGVVGLLFSIPLIIRVVRLVGRARARGPGDDEPGSGRTVDADAAIARYKARQAEERDRTPVAPPPRTPAPRSGFGRRNR</sequence>